<sequence>MHLGKDNPKQKYFLTDQVTGETVHVEETTDERDLGLLQSNTKFVKLLLYLYLKASENKKNSAFSLFSWKKRRP</sequence>
<evidence type="ECO:0000313" key="2">
    <source>
        <dbReference type="Proteomes" id="UP000276133"/>
    </source>
</evidence>
<dbReference type="AlphaFoldDB" id="A0A3M7SMR1"/>
<keyword evidence="2" id="KW-1185">Reference proteome</keyword>
<accession>A0A3M7SMR1</accession>
<dbReference type="Proteomes" id="UP000276133">
    <property type="component" value="Unassembled WGS sequence"/>
</dbReference>
<dbReference type="EMBL" id="REGN01001105">
    <property type="protein sequence ID" value="RNA37016.1"/>
    <property type="molecule type" value="Genomic_DNA"/>
</dbReference>
<name>A0A3M7SMR1_BRAPC</name>
<organism evidence="1 2">
    <name type="scientific">Brachionus plicatilis</name>
    <name type="common">Marine rotifer</name>
    <name type="synonym">Brachionus muelleri</name>
    <dbReference type="NCBI Taxonomy" id="10195"/>
    <lineage>
        <taxon>Eukaryota</taxon>
        <taxon>Metazoa</taxon>
        <taxon>Spiralia</taxon>
        <taxon>Gnathifera</taxon>
        <taxon>Rotifera</taxon>
        <taxon>Eurotatoria</taxon>
        <taxon>Monogononta</taxon>
        <taxon>Pseudotrocha</taxon>
        <taxon>Ploima</taxon>
        <taxon>Brachionidae</taxon>
        <taxon>Brachionus</taxon>
    </lineage>
</organism>
<proteinExistence type="predicted"/>
<evidence type="ECO:0000313" key="1">
    <source>
        <dbReference type="EMBL" id="RNA37016.1"/>
    </source>
</evidence>
<protein>
    <submittedName>
        <fullName evidence="1">Uncharacterized protein</fullName>
    </submittedName>
</protein>
<gene>
    <name evidence="1" type="ORF">BpHYR1_042951</name>
</gene>
<reference evidence="1 2" key="1">
    <citation type="journal article" date="2018" name="Sci. Rep.">
        <title>Genomic signatures of local adaptation to the degree of environmental predictability in rotifers.</title>
        <authorList>
            <person name="Franch-Gras L."/>
            <person name="Hahn C."/>
            <person name="Garcia-Roger E.M."/>
            <person name="Carmona M.J."/>
            <person name="Serra M."/>
            <person name="Gomez A."/>
        </authorList>
    </citation>
    <scope>NUCLEOTIDE SEQUENCE [LARGE SCALE GENOMIC DNA]</scope>
    <source>
        <strain evidence="1">HYR1</strain>
    </source>
</reference>
<comment type="caution">
    <text evidence="1">The sequence shown here is derived from an EMBL/GenBank/DDBJ whole genome shotgun (WGS) entry which is preliminary data.</text>
</comment>